<gene>
    <name evidence="1" type="ORF">AV530_005350</name>
</gene>
<proteinExistence type="predicted"/>
<dbReference type="Proteomes" id="UP000190648">
    <property type="component" value="Unassembled WGS sequence"/>
</dbReference>
<name>A0A1V4JL06_PATFA</name>
<comment type="caution">
    <text evidence="1">The sequence shown here is derived from an EMBL/GenBank/DDBJ whole genome shotgun (WGS) entry which is preliminary data.</text>
</comment>
<keyword evidence="2" id="KW-1185">Reference proteome</keyword>
<accession>A0A1V4JL06</accession>
<evidence type="ECO:0000313" key="1">
    <source>
        <dbReference type="EMBL" id="OPJ72863.1"/>
    </source>
</evidence>
<dbReference type="EMBL" id="LSYS01006902">
    <property type="protein sequence ID" value="OPJ72863.1"/>
    <property type="molecule type" value="Genomic_DNA"/>
</dbReference>
<sequence length="115" mass="12541">MDTWVCCHVHFTESSIERITKPCKDLSKTSEMVSLEGAVGTDREVASCYLPANQYVSPCPDPETPCQGEGICPPSSWRQVELEITEANACRKGGVAACATHVYPVLIRLIVKDNA</sequence>
<organism evidence="1 2">
    <name type="scientific">Patagioenas fasciata monilis</name>
    <dbReference type="NCBI Taxonomy" id="372326"/>
    <lineage>
        <taxon>Eukaryota</taxon>
        <taxon>Metazoa</taxon>
        <taxon>Chordata</taxon>
        <taxon>Craniata</taxon>
        <taxon>Vertebrata</taxon>
        <taxon>Euteleostomi</taxon>
        <taxon>Archelosauria</taxon>
        <taxon>Archosauria</taxon>
        <taxon>Dinosauria</taxon>
        <taxon>Saurischia</taxon>
        <taxon>Theropoda</taxon>
        <taxon>Coelurosauria</taxon>
        <taxon>Aves</taxon>
        <taxon>Neognathae</taxon>
        <taxon>Neoaves</taxon>
        <taxon>Columbimorphae</taxon>
        <taxon>Columbiformes</taxon>
        <taxon>Columbidae</taxon>
        <taxon>Patagioenas</taxon>
    </lineage>
</organism>
<protein>
    <submittedName>
        <fullName evidence="1">Uncharacterized protein</fullName>
    </submittedName>
</protein>
<dbReference type="AlphaFoldDB" id="A0A1V4JL06"/>
<evidence type="ECO:0000313" key="2">
    <source>
        <dbReference type="Proteomes" id="UP000190648"/>
    </source>
</evidence>
<reference evidence="1 2" key="1">
    <citation type="submission" date="2016-02" db="EMBL/GenBank/DDBJ databases">
        <title>Band-tailed pigeon sequencing and assembly.</title>
        <authorList>
            <person name="Soares A.E."/>
            <person name="Novak B.J."/>
            <person name="Rice E.S."/>
            <person name="O'Connell B."/>
            <person name="Chang D."/>
            <person name="Weber S."/>
            <person name="Shapiro B."/>
        </authorList>
    </citation>
    <scope>NUCLEOTIDE SEQUENCE [LARGE SCALE GENOMIC DNA]</scope>
    <source>
        <strain evidence="1">BTP2013</strain>
        <tissue evidence="1">Blood</tissue>
    </source>
</reference>